<comment type="similarity">
    <text evidence="5">Belongs to the ABC-2 integral membrane protein family.</text>
</comment>
<keyword evidence="3 5" id="KW-1133">Transmembrane helix</keyword>
<evidence type="ECO:0000256" key="4">
    <source>
        <dbReference type="ARBA" id="ARBA00023136"/>
    </source>
</evidence>
<evidence type="ECO:0000259" key="6">
    <source>
        <dbReference type="PROSITE" id="PS51012"/>
    </source>
</evidence>
<feature type="transmembrane region" description="Helical" evidence="5">
    <location>
        <begin position="236"/>
        <end position="257"/>
    </location>
</feature>
<comment type="subcellular location">
    <subcellularLocation>
        <location evidence="5">Cell membrane</location>
        <topology evidence="5">Multi-pass membrane protein</topology>
    </subcellularLocation>
    <subcellularLocation>
        <location evidence="1">Membrane</location>
        <topology evidence="1">Multi-pass membrane protein</topology>
    </subcellularLocation>
</comment>
<keyword evidence="2 5" id="KW-0812">Transmembrane</keyword>
<dbReference type="GeneID" id="32031229"/>
<dbReference type="InterPro" id="IPR051784">
    <property type="entry name" value="Nod_factor_ABC_transporter"/>
</dbReference>
<dbReference type="InterPro" id="IPR047817">
    <property type="entry name" value="ABC2_TM_bact-type"/>
</dbReference>
<reference evidence="7 8" key="1">
    <citation type="journal article" date="2016" name="Genome Announc.">
        <title>Complete Genome Sequences of Aerococcus christensenii CCUG 28831T, Aerococcus sanguinicola CCUG 43001T, Aerococcus urinae CCUG 36881T, Aerococcus urinaeequi CCUG 28094T, Aerococcus urinaehominis CCUG 42038 BT, and Aerococcus viridans CCUG 4311T.</title>
        <authorList>
            <person name="Carkaci D."/>
            <person name="Dargis R."/>
            <person name="Nielsen X.C."/>
            <person name="Skovgaard O."/>
            <person name="Fuursted K."/>
            <person name="Christensen J.J."/>
        </authorList>
    </citation>
    <scope>NUCLEOTIDE SEQUENCE [LARGE SCALE GENOMIC DNA]</scope>
    <source>
        <strain evidence="7 8">CCUG4311</strain>
    </source>
</reference>
<dbReference type="PANTHER" id="PTHR43229:SF2">
    <property type="entry name" value="NODULATION PROTEIN J"/>
    <property type="match status" value="1"/>
</dbReference>
<evidence type="ECO:0000256" key="5">
    <source>
        <dbReference type="RuleBase" id="RU361157"/>
    </source>
</evidence>
<dbReference type="RefSeq" id="WP_004262215.1">
    <property type="nucleotide sequence ID" value="NZ_CP014164.1"/>
</dbReference>
<feature type="domain" description="ABC transmembrane type-2" evidence="6">
    <location>
        <begin position="31"/>
        <end position="260"/>
    </location>
</feature>
<dbReference type="EMBL" id="CP014164">
    <property type="protein sequence ID" value="AMC01839.1"/>
    <property type="molecule type" value="Genomic_DNA"/>
</dbReference>
<dbReference type="PROSITE" id="PS51012">
    <property type="entry name" value="ABC_TM2"/>
    <property type="match status" value="1"/>
</dbReference>
<dbReference type="AlphaFoldDB" id="A0AAU8UJU7"/>
<dbReference type="Proteomes" id="UP000066986">
    <property type="component" value="Chromosome"/>
</dbReference>
<evidence type="ECO:0000256" key="2">
    <source>
        <dbReference type="ARBA" id="ARBA00022692"/>
    </source>
</evidence>
<evidence type="ECO:0000313" key="7">
    <source>
        <dbReference type="EMBL" id="AMC01839.1"/>
    </source>
</evidence>
<organism evidence="7 8">
    <name type="scientific">Aerococcus viridans</name>
    <dbReference type="NCBI Taxonomy" id="1377"/>
    <lineage>
        <taxon>Bacteria</taxon>
        <taxon>Bacillati</taxon>
        <taxon>Bacillota</taxon>
        <taxon>Bacilli</taxon>
        <taxon>Lactobacillales</taxon>
        <taxon>Aerococcaceae</taxon>
        <taxon>Aerococcus</taxon>
    </lineage>
</organism>
<keyword evidence="4 5" id="KW-0472">Membrane</keyword>
<proteinExistence type="inferred from homology"/>
<accession>A0AAU8UJU7</accession>
<keyword evidence="5" id="KW-1003">Cell membrane</keyword>
<dbReference type="InterPro" id="IPR013525">
    <property type="entry name" value="ABC2_TM"/>
</dbReference>
<gene>
    <name evidence="7" type="ORF">AWM76_09935</name>
</gene>
<protein>
    <recommendedName>
        <fullName evidence="5">Transport permease protein</fullName>
    </recommendedName>
</protein>
<keyword evidence="5" id="KW-0813">Transport</keyword>
<dbReference type="Pfam" id="PF01061">
    <property type="entry name" value="ABC2_membrane"/>
    <property type="match status" value="1"/>
</dbReference>
<feature type="transmembrane region" description="Helical" evidence="5">
    <location>
        <begin position="181"/>
        <end position="202"/>
    </location>
</feature>
<evidence type="ECO:0000256" key="3">
    <source>
        <dbReference type="ARBA" id="ARBA00022989"/>
    </source>
</evidence>
<dbReference type="GO" id="GO:0005886">
    <property type="term" value="C:plasma membrane"/>
    <property type="evidence" value="ECO:0007669"/>
    <property type="project" value="UniProtKB-SubCell"/>
</dbReference>
<feature type="transmembrane region" description="Helical" evidence="5">
    <location>
        <begin position="151"/>
        <end position="174"/>
    </location>
</feature>
<dbReference type="GO" id="GO:0140359">
    <property type="term" value="F:ABC-type transporter activity"/>
    <property type="evidence" value="ECO:0007669"/>
    <property type="project" value="InterPro"/>
</dbReference>
<dbReference type="KEGG" id="avs:AWM76_09935"/>
<feature type="transmembrane region" description="Helical" evidence="5">
    <location>
        <begin position="70"/>
        <end position="88"/>
    </location>
</feature>
<name>A0AAU8UJU7_9LACT</name>
<sequence>MASKRTNNISWTAFKAMVKRDLVIQWRDKGEFIFRVAMLPFVLILLYGYILPRIGILDESFPNQMFPGMVGMSLVITGIHGTAIPLSMDFNNTRAIEDRLLAPVDVRIIALSKMFVGILESWIGALIVLPISLLFMGTNLNIQMTLDDLPLFLLILVLAGITSASLGLLVGTIVKPHQIAAMFPGFLMPLVFTGGVFFTWQALEATPWFQYLVLINPLVYVNEAIRYVLTPQLPSFPIMMSLVGMVVVAFIMAYFGFKRFTNMSQGTLK</sequence>
<reference evidence="8" key="2">
    <citation type="submission" date="2016-01" db="EMBL/GenBank/DDBJ databases">
        <title>Six Aerococcus type strain genome sequencing and assembly using PacBio and Illumina Hiseq.</title>
        <authorList>
            <person name="Carkaci D."/>
            <person name="Dargis R."/>
            <person name="Nielsen X.C."/>
            <person name="Skovgaard O."/>
            <person name="Fuursted K."/>
            <person name="Christensen J.J."/>
        </authorList>
    </citation>
    <scope>NUCLEOTIDE SEQUENCE [LARGE SCALE GENOMIC DNA]</scope>
    <source>
        <strain evidence="8">CCUG4311</strain>
    </source>
</reference>
<feature type="transmembrane region" description="Helical" evidence="5">
    <location>
        <begin position="108"/>
        <end position="131"/>
    </location>
</feature>
<evidence type="ECO:0000256" key="1">
    <source>
        <dbReference type="ARBA" id="ARBA00004141"/>
    </source>
</evidence>
<feature type="transmembrane region" description="Helical" evidence="5">
    <location>
        <begin position="32"/>
        <end position="50"/>
    </location>
</feature>
<dbReference type="PANTHER" id="PTHR43229">
    <property type="entry name" value="NODULATION PROTEIN J"/>
    <property type="match status" value="1"/>
</dbReference>
<evidence type="ECO:0000313" key="8">
    <source>
        <dbReference type="Proteomes" id="UP000066986"/>
    </source>
</evidence>